<evidence type="ECO:0000256" key="1">
    <source>
        <dbReference type="ARBA" id="ARBA00004141"/>
    </source>
</evidence>
<evidence type="ECO:0000256" key="4">
    <source>
        <dbReference type="ARBA" id="ARBA00022692"/>
    </source>
</evidence>
<evidence type="ECO:0000259" key="13">
    <source>
        <dbReference type="Pfam" id="PF07885"/>
    </source>
</evidence>
<dbReference type="InterPro" id="IPR013518">
    <property type="entry name" value="K_chnl_inward-rec_Kir_cyto"/>
</dbReference>
<evidence type="ECO:0000256" key="6">
    <source>
        <dbReference type="ARBA" id="ARBA00022958"/>
    </source>
</evidence>
<keyword evidence="7 12" id="KW-1133">Transmembrane helix</keyword>
<dbReference type="SUPFAM" id="SSF81296">
    <property type="entry name" value="E set domains"/>
    <property type="match status" value="1"/>
</dbReference>
<keyword evidence="2" id="KW-0813">Transport</keyword>
<dbReference type="Pfam" id="PF17655">
    <property type="entry name" value="IRK_C"/>
    <property type="match status" value="1"/>
</dbReference>
<dbReference type="EMBL" id="CADIKB010000020">
    <property type="protein sequence ID" value="CAB3709620.1"/>
    <property type="molecule type" value="Genomic_DNA"/>
</dbReference>
<reference evidence="15 16" key="1">
    <citation type="submission" date="2020-04" db="EMBL/GenBank/DDBJ databases">
        <authorList>
            <person name="De Canck E."/>
        </authorList>
    </citation>
    <scope>NUCLEOTIDE SEQUENCE [LARGE SCALE GENOMIC DNA]</scope>
    <source>
        <strain evidence="15 16">LMG 22037</strain>
    </source>
</reference>
<dbReference type="GO" id="GO:0005886">
    <property type="term" value="C:plasma membrane"/>
    <property type="evidence" value="ECO:0007669"/>
    <property type="project" value="TreeGrafter"/>
</dbReference>
<keyword evidence="3" id="KW-0633">Potassium transport</keyword>
<evidence type="ECO:0000256" key="12">
    <source>
        <dbReference type="SAM" id="Phobius"/>
    </source>
</evidence>
<feature type="domain" description="Inward rectifier potassium channel C-terminal" evidence="14">
    <location>
        <begin position="155"/>
        <end position="309"/>
    </location>
</feature>
<evidence type="ECO:0000256" key="8">
    <source>
        <dbReference type="ARBA" id="ARBA00023065"/>
    </source>
</evidence>
<dbReference type="InterPro" id="IPR013099">
    <property type="entry name" value="K_chnl_dom"/>
</dbReference>
<feature type="domain" description="Potassium channel" evidence="13">
    <location>
        <begin position="70"/>
        <end position="148"/>
    </location>
</feature>
<evidence type="ECO:0000256" key="11">
    <source>
        <dbReference type="SAM" id="MobiDB-lite"/>
    </source>
</evidence>
<evidence type="ECO:0000256" key="7">
    <source>
        <dbReference type="ARBA" id="ARBA00022989"/>
    </source>
</evidence>
<dbReference type="GO" id="GO:0034702">
    <property type="term" value="C:monoatomic ion channel complex"/>
    <property type="evidence" value="ECO:0007669"/>
    <property type="project" value="UniProtKB-KW"/>
</dbReference>
<dbReference type="PANTHER" id="PTHR11767">
    <property type="entry name" value="INWARD RECTIFIER POTASSIUM CHANNEL"/>
    <property type="match status" value="1"/>
</dbReference>
<dbReference type="RefSeq" id="WP_035481906.1">
    <property type="nucleotide sequence ID" value="NZ_CADFGL010000018.1"/>
</dbReference>
<gene>
    <name evidence="15" type="ORF">LMG22037_03983</name>
</gene>
<keyword evidence="5" id="KW-0851">Voltage-gated channel</keyword>
<dbReference type="Gene3D" id="1.10.287.70">
    <property type="match status" value="1"/>
</dbReference>
<evidence type="ECO:0000256" key="10">
    <source>
        <dbReference type="ARBA" id="ARBA00023303"/>
    </source>
</evidence>
<dbReference type="SUPFAM" id="SSF81324">
    <property type="entry name" value="Voltage-gated potassium channels"/>
    <property type="match status" value="1"/>
</dbReference>
<feature type="transmembrane region" description="Helical" evidence="12">
    <location>
        <begin position="62"/>
        <end position="83"/>
    </location>
</feature>
<dbReference type="InterPro" id="IPR016449">
    <property type="entry name" value="K_chnl_inward-rec_Kir"/>
</dbReference>
<dbReference type="Proteomes" id="UP000494249">
    <property type="component" value="Unassembled WGS sequence"/>
</dbReference>
<dbReference type="PRINTS" id="PR01320">
    <property type="entry name" value="KIRCHANNEL"/>
</dbReference>
<keyword evidence="8" id="KW-0406">Ion transport</keyword>
<dbReference type="InterPro" id="IPR014756">
    <property type="entry name" value="Ig_E-set"/>
</dbReference>
<evidence type="ECO:0000256" key="5">
    <source>
        <dbReference type="ARBA" id="ARBA00022882"/>
    </source>
</evidence>
<evidence type="ECO:0000313" key="16">
    <source>
        <dbReference type="Proteomes" id="UP000494249"/>
    </source>
</evidence>
<name>A0A6J5BN15_9BURK</name>
<keyword evidence="10 15" id="KW-0407">Ion channel</keyword>
<keyword evidence="4 12" id="KW-0812">Transmembrane</keyword>
<feature type="transmembrane region" description="Helical" evidence="12">
    <location>
        <begin position="125"/>
        <end position="146"/>
    </location>
</feature>
<comment type="subcellular location">
    <subcellularLocation>
        <location evidence="1">Membrane</location>
        <topology evidence="1">Multi-pass membrane protein</topology>
    </subcellularLocation>
</comment>
<evidence type="ECO:0000256" key="2">
    <source>
        <dbReference type="ARBA" id="ARBA00022448"/>
    </source>
</evidence>
<proteinExistence type="predicted"/>
<dbReference type="Gene3D" id="2.60.40.1400">
    <property type="entry name" value="G protein-activated inward rectifier potassium channel 1"/>
    <property type="match status" value="1"/>
</dbReference>
<dbReference type="Pfam" id="PF07885">
    <property type="entry name" value="Ion_trans_2"/>
    <property type="match status" value="1"/>
</dbReference>
<dbReference type="InterPro" id="IPR041647">
    <property type="entry name" value="IRK_C"/>
</dbReference>
<evidence type="ECO:0000256" key="3">
    <source>
        <dbReference type="ARBA" id="ARBA00022538"/>
    </source>
</evidence>
<accession>A0A6J5BN15</accession>
<evidence type="ECO:0000313" key="15">
    <source>
        <dbReference type="EMBL" id="CAB3709620.1"/>
    </source>
</evidence>
<dbReference type="GO" id="GO:1990573">
    <property type="term" value="P:potassium ion import across plasma membrane"/>
    <property type="evidence" value="ECO:0007669"/>
    <property type="project" value="TreeGrafter"/>
</dbReference>
<dbReference type="AlphaFoldDB" id="A0A6J5BN15"/>
<dbReference type="GO" id="GO:0005242">
    <property type="term" value="F:inward rectifier potassium channel activity"/>
    <property type="evidence" value="ECO:0007669"/>
    <property type="project" value="InterPro"/>
</dbReference>
<keyword evidence="6" id="KW-0630">Potassium</keyword>
<protein>
    <submittedName>
        <fullName evidence="15">Inward rectifier potassium channel Kirbac3.1</fullName>
    </submittedName>
</protein>
<feature type="region of interest" description="Disordered" evidence="11">
    <location>
        <begin position="1"/>
        <end position="27"/>
    </location>
</feature>
<dbReference type="PANTHER" id="PTHR11767:SF102">
    <property type="entry name" value="INWARDLY RECTIFYING POTASSIUM CHANNEL 1, ISOFORM F"/>
    <property type="match status" value="1"/>
</dbReference>
<evidence type="ECO:0000259" key="14">
    <source>
        <dbReference type="Pfam" id="PF17655"/>
    </source>
</evidence>
<evidence type="ECO:0000256" key="9">
    <source>
        <dbReference type="ARBA" id="ARBA00023136"/>
    </source>
</evidence>
<organism evidence="15 16">
    <name type="scientific">Paraburkholderia phenoliruptrix</name>
    <dbReference type="NCBI Taxonomy" id="252970"/>
    <lineage>
        <taxon>Bacteria</taxon>
        <taxon>Pseudomonadati</taxon>
        <taxon>Pseudomonadota</taxon>
        <taxon>Betaproteobacteria</taxon>
        <taxon>Burkholderiales</taxon>
        <taxon>Burkholderiaceae</taxon>
        <taxon>Paraburkholderia</taxon>
    </lineage>
</organism>
<keyword evidence="9 12" id="KW-0472">Membrane</keyword>
<sequence length="319" mass="36135">MATEPTDRFPGIGDAESSAQKRRMRGSRELRLDDRVVIAHGMPTPFWQDLYHRALDVRWPTFFVSLAVLFILLNTTFATLYMLGDAPIANQYPPGFGGAFFFSVETLATVGYGDMHPQTVYAHSIATLEIFVGMSGIALATGLIFARFSRPHAKIMFARYAIIRPLDGRMTLMVRSANGRQNVIAEARARLRILRRETTAEGYTLRRLHDLTLVRDQHPVFKLGWTVMHVIDETSPLFGETAETLKARDTSLLLTLEGVDESTSQTMQARHMWSCDQIYWHHRFVDIMSEQDDVSHIDYAHFHEIVPLDEAPVGASVRP</sequence>
<dbReference type="GO" id="GO:0034765">
    <property type="term" value="P:regulation of monoatomic ion transmembrane transport"/>
    <property type="evidence" value="ECO:0007669"/>
    <property type="project" value="TreeGrafter"/>
</dbReference>